<gene>
    <name evidence="6" type="ordered locus">RSal33209_3033</name>
</gene>
<dbReference type="InterPro" id="IPR001647">
    <property type="entry name" value="HTH_TetR"/>
</dbReference>
<dbReference type="InterPro" id="IPR041347">
    <property type="entry name" value="MftR_C"/>
</dbReference>
<dbReference type="SUPFAM" id="SSF46689">
    <property type="entry name" value="Homeodomain-like"/>
    <property type="match status" value="1"/>
</dbReference>
<sequence>MHSYYLSANIYSMSNSAIISGEEAPGLRERKRAARWEAIVNAARDLAEEHGLVGFTVEQLCERVGVSRRTFFNYFASKEDAVLGRDNDSVPADLIDPFLERGSSVPGEISSTLLSDVVDLIVTMADRMTFTMKQYRQLTAIINNEPHLQAKLFGETDFRERQFAMLLARREGCDPEDPRIVMATLICSGAARQAMKIYFTEENTERLEDLLNRYINASQELIETSRPVIGGQP</sequence>
<dbReference type="PRINTS" id="PR00455">
    <property type="entry name" value="HTHTETR"/>
</dbReference>
<dbReference type="Gene3D" id="1.10.357.10">
    <property type="entry name" value="Tetracycline Repressor, domain 2"/>
    <property type="match status" value="1"/>
</dbReference>
<accession>A9WU83</accession>
<dbReference type="EMBL" id="CP000910">
    <property type="protein sequence ID" value="ABY24754.1"/>
    <property type="molecule type" value="Genomic_DNA"/>
</dbReference>
<protein>
    <submittedName>
        <fullName evidence="6">Transcriptional regulator, TetR family</fullName>
    </submittedName>
</protein>
<dbReference type="Pfam" id="PF17754">
    <property type="entry name" value="TetR_C_14"/>
    <property type="match status" value="1"/>
</dbReference>
<evidence type="ECO:0000313" key="7">
    <source>
        <dbReference type="Proteomes" id="UP000002007"/>
    </source>
</evidence>
<evidence type="ECO:0000256" key="1">
    <source>
        <dbReference type="ARBA" id="ARBA00023015"/>
    </source>
</evidence>
<dbReference type="PROSITE" id="PS01081">
    <property type="entry name" value="HTH_TETR_1"/>
    <property type="match status" value="1"/>
</dbReference>
<keyword evidence="7" id="KW-1185">Reference proteome</keyword>
<feature type="domain" description="HTH tetR-type" evidence="5">
    <location>
        <begin position="33"/>
        <end position="93"/>
    </location>
</feature>
<feature type="DNA-binding region" description="H-T-H motif" evidence="4">
    <location>
        <begin position="56"/>
        <end position="75"/>
    </location>
</feature>
<dbReference type="GO" id="GO:0000976">
    <property type="term" value="F:transcription cis-regulatory region binding"/>
    <property type="evidence" value="ECO:0007669"/>
    <property type="project" value="TreeGrafter"/>
</dbReference>
<organism evidence="6 7">
    <name type="scientific">Renibacterium salmoninarum (strain ATCC 33209 / DSM 20767 / JCM 11484 / NBRC 15589 / NCIMB 2235)</name>
    <dbReference type="NCBI Taxonomy" id="288705"/>
    <lineage>
        <taxon>Bacteria</taxon>
        <taxon>Bacillati</taxon>
        <taxon>Actinomycetota</taxon>
        <taxon>Actinomycetes</taxon>
        <taxon>Micrococcales</taxon>
        <taxon>Micrococcaceae</taxon>
        <taxon>Renibacterium</taxon>
    </lineage>
</organism>
<dbReference type="GO" id="GO:0003700">
    <property type="term" value="F:DNA-binding transcription factor activity"/>
    <property type="evidence" value="ECO:0007669"/>
    <property type="project" value="TreeGrafter"/>
</dbReference>
<proteinExistence type="predicted"/>
<evidence type="ECO:0000256" key="3">
    <source>
        <dbReference type="ARBA" id="ARBA00023163"/>
    </source>
</evidence>
<keyword evidence="1" id="KW-0805">Transcription regulation</keyword>
<dbReference type="Pfam" id="PF00440">
    <property type="entry name" value="TetR_N"/>
    <property type="match status" value="1"/>
</dbReference>
<dbReference type="PANTHER" id="PTHR30055">
    <property type="entry name" value="HTH-TYPE TRANSCRIPTIONAL REGULATOR RUTR"/>
    <property type="match status" value="1"/>
</dbReference>
<name>A9WU83_RENSM</name>
<evidence type="ECO:0000256" key="4">
    <source>
        <dbReference type="PROSITE-ProRule" id="PRU00335"/>
    </source>
</evidence>
<dbReference type="HOGENOM" id="CLU_069356_2_3_11"/>
<dbReference type="InterPro" id="IPR050109">
    <property type="entry name" value="HTH-type_TetR-like_transc_reg"/>
</dbReference>
<evidence type="ECO:0000313" key="6">
    <source>
        <dbReference type="EMBL" id="ABY24754.1"/>
    </source>
</evidence>
<dbReference type="PANTHER" id="PTHR30055:SF234">
    <property type="entry name" value="HTH-TYPE TRANSCRIPTIONAL REGULATOR BETI"/>
    <property type="match status" value="1"/>
</dbReference>
<reference evidence="7" key="1">
    <citation type="journal article" date="2008" name="J. Bacteriol.">
        <title>Genome sequence of the fish pathogen Renibacterium salmoninarum suggests reductive evolution away from an environmental Arthrobacter ancestor.</title>
        <authorList>
            <person name="Wiens G.D."/>
            <person name="Rockey D.D."/>
            <person name="Wu Z."/>
            <person name="Chang J."/>
            <person name="Levy R."/>
            <person name="Crane S."/>
            <person name="Chen D.S."/>
            <person name="Capri G.R."/>
            <person name="Burnett J.R."/>
            <person name="Sudheesh P.S."/>
            <person name="Schipma M.J."/>
            <person name="Burd H."/>
            <person name="Bhattacharyya A."/>
            <person name="Rhodes L.D."/>
            <person name="Kaul R."/>
            <person name="Strom M.S."/>
        </authorList>
    </citation>
    <scope>NUCLEOTIDE SEQUENCE [LARGE SCALE GENOMIC DNA]</scope>
    <source>
        <strain evidence="7">ATCC 33209 / DSM 20767 / JCM 11484 / NBRC 15589 / NCIMB 2235</strain>
    </source>
</reference>
<dbReference type="eggNOG" id="COG1309">
    <property type="taxonomic scope" value="Bacteria"/>
</dbReference>
<dbReference type="KEGG" id="rsa:RSal33209_3033"/>
<evidence type="ECO:0000256" key="2">
    <source>
        <dbReference type="ARBA" id="ARBA00023125"/>
    </source>
</evidence>
<dbReference type="STRING" id="288705.RSal33209_3033"/>
<dbReference type="AlphaFoldDB" id="A9WU83"/>
<keyword evidence="3" id="KW-0804">Transcription</keyword>
<dbReference type="PROSITE" id="PS50977">
    <property type="entry name" value="HTH_TETR_2"/>
    <property type="match status" value="1"/>
</dbReference>
<evidence type="ECO:0000259" key="5">
    <source>
        <dbReference type="PROSITE" id="PS50977"/>
    </source>
</evidence>
<dbReference type="InterPro" id="IPR023772">
    <property type="entry name" value="DNA-bd_HTH_TetR-type_CS"/>
</dbReference>
<dbReference type="Proteomes" id="UP000002007">
    <property type="component" value="Chromosome"/>
</dbReference>
<keyword evidence="2 4" id="KW-0238">DNA-binding</keyword>
<dbReference type="InterPro" id="IPR009057">
    <property type="entry name" value="Homeodomain-like_sf"/>
</dbReference>